<feature type="transmembrane region" description="Helical" evidence="1">
    <location>
        <begin position="94"/>
        <end position="113"/>
    </location>
</feature>
<evidence type="ECO:0000313" key="2">
    <source>
        <dbReference type="EMBL" id="PJF32238.1"/>
    </source>
</evidence>
<protein>
    <recommendedName>
        <fullName evidence="4">Glycosyltransferase RgtA/B/C/D-like domain-containing protein</fullName>
    </recommendedName>
</protein>
<feature type="transmembrane region" description="Helical" evidence="1">
    <location>
        <begin position="270"/>
        <end position="290"/>
    </location>
</feature>
<dbReference type="AlphaFoldDB" id="A0A2M8P3W4"/>
<feature type="transmembrane region" description="Helical" evidence="1">
    <location>
        <begin position="358"/>
        <end position="377"/>
    </location>
</feature>
<reference evidence="2 3" key="1">
    <citation type="submission" date="2017-11" db="EMBL/GenBank/DDBJ databases">
        <title>Evolution of Phototrophy in the Chloroflexi Phylum Driven by Horizontal Gene Transfer.</title>
        <authorList>
            <person name="Ward L.M."/>
            <person name="Hemp J."/>
            <person name="Shih P.M."/>
            <person name="Mcglynn S.E."/>
            <person name="Fischer W."/>
        </authorList>
    </citation>
    <scope>NUCLEOTIDE SEQUENCE [LARGE SCALE GENOMIC DNA]</scope>
    <source>
        <strain evidence="2">CP2_2F</strain>
    </source>
</reference>
<sequence length="593" mass="65567">MIEEGLDTLRGGHPLKLSHFYDVAIFLFAALLLLVVHTKILIFDDAFVYFNYARNFAEGRPFAYDPRHIPSEGFTSLLYMLLLVPAELLRLNPIWISALINLGALALSVVWLGQAARATGTLSERAATIFGLLLTILLLQDYNIRSLALSGFEAILGVLCVAGVVISTAHALDEKQSERARRRWLSVFFVMAFLAHLVRPEYLLIGALGGALLLWRSSDRIAVLRRAAIFVLIMLSYYLLKLAIFGDLFPTGFYRKVRASALGESYVQAWLNDYQSLLPLALIAFVGLSIALRKRAVWLALMAGGATLIVLFYTQTVPLSAVWHRFLVMPIWAGYALCALGAAWLLDVLARRSKVKAAWIAEAGRAIFLCLTPLLVISNAGMSPAQAWHAISEEGVLNLQSRAERALHENLYLQLGWHWRSQLESPEALTVAYNEAGALPYALGSRFIDLYGLAEVEIAHLFSLSDGEVKTARYIAYVLAQQPSVLIMLNYGEAEQAVWYGFADPHSPFQGAPPAAIYEAYYAYGLRYACSVNHWGLKLHILIWRDSPHGAQALSEAFCGHPSAYRFPDGLIVETEGKAIHFPPLVIGTATAS</sequence>
<dbReference type="InterPro" id="IPR003006">
    <property type="entry name" value="Ig/MHC_CS"/>
</dbReference>
<accession>A0A2M8P3W4</accession>
<feature type="transmembrane region" description="Helical" evidence="1">
    <location>
        <begin position="296"/>
        <end position="314"/>
    </location>
</feature>
<feature type="transmembrane region" description="Helical" evidence="1">
    <location>
        <begin position="20"/>
        <end position="42"/>
    </location>
</feature>
<keyword evidence="1" id="KW-0472">Membrane</keyword>
<evidence type="ECO:0000313" key="3">
    <source>
        <dbReference type="Proteomes" id="UP000228921"/>
    </source>
</evidence>
<dbReference type="EMBL" id="PGTK01000001">
    <property type="protein sequence ID" value="PJF32238.1"/>
    <property type="molecule type" value="Genomic_DNA"/>
</dbReference>
<gene>
    <name evidence="2" type="ORF">CUN51_01020</name>
</gene>
<feature type="transmembrane region" description="Helical" evidence="1">
    <location>
        <begin position="125"/>
        <end position="142"/>
    </location>
</feature>
<evidence type="ECO:0000256" key="1">
    <source>
        <dbReference type="SAM" id="Phobius"/>
    </source>
</evidence>
<keyword evidence="1" id="KW-1133">Transmembrane helix</keyword>
<feature type="transmembrane region" description="Helical" evidence="1">
    <location>
        <begin position="184"/>
        <end position="215"/>
    </location>
</feature>
<feature type="transmembrane region" description="Helical" evidence="1">
    <location>
        <begin position="154"/>
        <end position="172"/>
    </location>
</feature>
<feature type="transmembrane region" description="Helical" evidence="1">
    <location>
        <begin position="326"/>
        <end position="346"/>
    </location>
</feature>
<feature type="transmembrane region" description="Helical" evidence="1">
    <location>
        <begin position="227"/>
        <end position="249"/>
    </location>
</feature>
<proteinExistence type="predicted"/>
<comment type="caution">
    <text evidence="2">The sequence shown here is derived from an EMBL/GenBank/DDBJ whole genome shotgun (WGS) entry which is preliminary data.</text>
</comment>
<name>A0A2M8P3W4_9CHLR</name>
<organism evidence="2 3">
    <name type="scientific">Candidatus Thermofonsia Clade 1 bacterium</name>
    <dbReference type="NCBI Taxonomy" id="2364210"/>
    <lineage>
        <taxon>Bacteria</taxon>
        <taxon>Bacillati</taxon>
        <taxon>Chloroflexota</taxon>
        <taxon>Candidatus Thermofontia</taxon>
        <taxon>Candidatus Thermofonsia Clade 1</taxon>
    </lineage>
</organism>
<dbReference type="PROSITE" id="PS00290">
    <property type="entry name" value="IG_MHC"/>
    <property type="match status" value="1"/>
</dbReference>
<dbReference type="Proteomes" id="UP000228921">
    <property type="component" value="Unassembled WGS sequence"/>
</dbReference>
<evidence type="ECO:0008006" key="4">
    <source>
        <dbReference type="Google" id="ProtNLM"/>
    </source>
</evidence>
<keyword evidence="1" id="KW-0812">Transmembrane</keyword>